<sequence length="98" mass="11313">MSLCYEVAIFKVEKHNIPRVIELSLLIFNEINADEKVITSYDILQKTDVADQVCWQLTWMNEQAVKSTAVKWPSLPSTKELESLVGEKIYYGHFFSSI</sequence>
<dbReference type="EMBL" id="JBAKBA010000031">
    <property type="protein sequence ID" value="MEL0660014.1"/>
    <property type="molecule type" value="Genomic_DNA"/>
</dbReference>
<accession>A0ABU9HDN1</accession>
<evidence type="ECO:0000313" key="2">
    <source>
        <dbReference type="Proteomes" id="UP001366060"/>
    </source>
</evidence>
<keyword evidence="2" id="KW-1185">Reference proteome</keyword>
<name>A0ABU9HDN1_9GAMM</name>
<comment type="caution">
    <text evidence="1">The sequence shown here is derived from an EMBL/GenBank/DDBJ whole genome shotgun (WGS) entry which is preliminary data.</text>
</comment>
<reference evidence="1 2" key="1">
    <citation type="submission" date="2024-02" db="EMBL/GenBank/DDBJ databases">
        <title>Bacteria isolated from the canopy kelp, Nereocystis luetkeana.</title>
        <authorList>
            <person name="Pfister C.A."/>
            <person name="Younker I.T."/>
            <person name="Light S.H."/>
        </authorList>
    </citation>
    <scope>NUCLEOTIDE SEQUENCE [LARGE SCALE GENOMIC DNA]</scope>
    <source>
        <strain evidence="1 2">TI.2.07</strain>
    </source>
</reference>
<dbReference type="Proteomes" id="UP001366060">
    <property type="component" value="Unassembled WGS sequence"/>
</dbReference>
<protein>
    <submittedName>
        <fullName evidence="1">Uncharacterized protein</fullName>
    </submittedName>
</protein>
<evidence type="ECO:0000313" key="1">
    <source>
        <dbReference type="EMBL" id="MEL0660014.1"/>
    </source>
</evidence>
<gene>
    <name evidence="1" type="ORF">V6255_12800</name>
</gene>
<proteinExistence type="predicted"/>
<dbReference type="RefSeq" id="WP_341628509.1">
    <property type="nucleotide sequence ID" value="NZ_JBAKBA010000031.1"/>
</dbReference>
<organism evidence="1 2">
    <name type="scientific">Psychromonas arctica</name>
    <dbReference type="NCBI Taxonomy" id="168275"/>
    <lineage>
        <taxon>Bacteria</taxon>
        <taxon>Pseudomonadati</taxon>
        <taxon>Pseudomonadota</taxon>
        <taxon>Gammaproteobacteria</taxon>
        <taxon>Alteromonadales</taxon>
        <taxon>Psychromonadaceae</taxon>
        <taxon>Psychromonas</taxon>
    </lineage>
</organism>